<evidence type="ECO:0000313" key="1">
    <source>
        <dbReference type="EMBL" id="EKA92638.1"/>
    </source>
</evidence>
<reference evidence="1 2" key="1">
    <citation type="submission" date="2012-05" db="EMBL/GenBank/DDBJ databases">
        <title>The Genome Sequence of Fusobacterium periodontium Oral Taxon 201 Strain D10.</title>
        <authorList>
            <consortium name="The Broad Institute Genome Sequencing Platform"/>
            <consortium name="The Broad Institute Genome Sequencing Center for Infectious Disease"/>
            <person name="Earl A."/>
            <person name="Ward D."/>
            <person name="Feldgarden M."/>
            <person name="Gevers D."/>
            <person name="Strauss J."/>
            <person name="Sibley C."/>
            <person name="White A."/>
            <person name="Ambrose C.E."/>
            <person name="Allen-Vercoe E."/>
            <person name="Walker B."/>
            <person name="Young S.K."/>
            <person name="Zeng Q."/>
            <person name="Gargeya S."/>
            <person name="Fitzgerald M."/>
            <person name="Haas B."/>
            <person name="Abouelleil A."/>
            <person name="Alvarado L."/>
            <person name="Arachchi H.M."/>
            <person name="Berlin A.M."/>
            <person name="Chapman S.B."/>
            <person name="Goldberg J."/>
            <person name="Griggs A."/>
            <person name="Gujja S."/>
            <person name="Hansen M."/>
            <person name="Howarth C."/>
            <person name="Imamovic A."/>
            <person name="Larimer J."/>
            <person name="McCowan C."/>
            <person name="Montmayeur A."/>
            <person name="Murphy C."/>
            <person name="Neiman D."/>
            <person name="Pearson M."/>
            <person name="Priest M."/>
            <person name="Roberts A."/>
            <person name="Saif S."/>
            <person name="Shea T."/>
            <person name="Sisk P."/>
            <person name="Sykes S."/>
            <person name="Wortman J."/>
            <person name="Nusbaum C."/>
            <person name="Birren B."/>
        </authorList>
    </citation>
    <scope>NUCLEOTIDE SEQUENCE [LARGE SCALE GENOMIC DNA]</scope>
    <source>
        <strain evidence="1 2">D10</strain>
    </source>
</reference>
<organism evidence="1 2">
    <name type="scientific">Fusobacterium periodonticum D10</name>
    <dbReference type="NCBI Taxonomy" id="620833"/>
    <lineage>
        <taxon>Bacteria</taxon>
        <taxon>Fusobacteriati</taxon>
        <taxon>Fusobacteriota</taxon>
        <taxon>Fusobacteriia</taxon>
        <taxon>Fusobacteriales</taxon>
        <taxon>Fusobacteriaceae</taxon>
        <taxon>Fusobacterium</taxon>
    </lineage>
</organism>
<accession>K1HAV1</accession>
<dbReference type="AlphaFoldDB" id="K1HAV1"/>
<proteinExistence type="predicted"/>
<evidence type="ECO:0000313" key="2">
    <source>
        <dbReference type="Proteomes" id="UP000005809"/>
    </source>
</evidence>
<dbReference type="EMBL" id="ACIF01000332">
    <property type="protein sequence ID" value="EKA92638.1"/>
    <property type="molecule type" value="Genomic_DNA"/>
</dbReference>
<name>K1HAV1_9FUSO</name>
<sequence length="45" mass="5679">MFARNNEGKLDYKKNYYREWIISCIILYAYCNNNKRTYFLKFKKL</sequence>
<protein>
    <submittedName>
        <fullName evidence="1">Uncharacterized protein</fullName>
    </submittedName>
</protein>
<gene>
    <name evidence="1" type="ORF">FPOG_00948</name>
</gene>
<comment type="caution">
    <text evidence="1">The sequence shown here is derived from an EMBL/GenBank/DDBJ whole genome shotgun (WGS) entry which is preliminary data.</text>
</comment>
<dbReference type="Proteomes" id="UP000005809">
    <property type="component" value="Unassembled WGS sequence"/>
</dbReference>
<dbReference type="HOGENOM" id="CLU_3200212_0_0_0"/>